<sequence>MSGPKGARCESGGAQFCLFVLKLRTGQPLRQENCSTIKENGSFSQAPTQNSTDSVQKPYLLQSSGLQQTTGRGPKPISPKISLRPVVTERSDSLPSPLKEREREVAAWPNIRSIHESQLILHRIASCLYTVQRKGAFVGIGVIGRLVGSNKKPPKVVPYRYISLTFIKAYKIIVVTDWPCRRHKKLSKIRGL</sequence>
<comment type="caution">
    <text evidence="1">The sequence shown here is derived from an EMBL/GenBank/DDBJ whole genome shotgun (WGS) entry which is preliminary data.</text>
</comment>
<dbReference type="AlphaFoldDB" id="A0AAV4N668"/>
<dbReference type="Proteomes" id="UP001054945">
    <property type="component" value="Unassembled WGS sequence"/>
</dbReference>
<reference evidence="1 2" key="1">
    <citation type="submission" date="2021-06" db="EMBL/GenBank/DDBJ databases">
        <title>Caerostris extrusa draft genome.</title>
        <authorList>
            <person name="Kono N."/>
            <person name="Arakawa K."/>
        </authorList>
    </citation>
    <scope>NUCLEOTIDE SEQUENCE [LARGE SCALE GENOMIC DNA]</scope>
</reference>
<accession>A0AAV4N668</accession>
<organism evidence="1 2">
    <name type="scientific">Caerostris extrusa</name>
    <name type="common">Bark spider</name>
    <name type="synonym">Caerostris bankana</name>
    <dbReference type="NCBI Taxonomy" id="172846"/>
    <lineage>
        <taxon>Eukaryota</taxon>
        <taxon>Metazoa</taxon>
        <taxon>Ecdysozoa</taxon>
        <taxon>Arthropoda</taxon>
        <taxon>Chelicerata</taxon>
        <taxon>Arachnida</taxon>
        <taxon>Araneae</taxon>
        <taxon>Araneomorphae</taxon>
        <taxon>Entelegynae</taxon>
        <taxon>Araneoidea</taxon>
        <taxon>Araneidae</taxon>
        <taxon>Caerostris</taxon>
    </lineage>
</organism>
<proteinExistence type="predicted"/>
<gene>
    <name evidence="1" type="ORF">CEXT_509961</name>
</gene>
<evidence type="ECO:0000313" key="2">
    <source>
        <dbReference type="Proteomes" id="UP001054945"/>
    </source>
</evidence>
<keyword evidence="2" id="KW-1185">Reference proteome</keyword>
<dbReference type="EMBL" id="BPLR01020480">
    <property type="protein sequence ID" value="GIX79325.1"/>
    <property type="molecule type" value="Genomic_DNA"/>
</dbReference>
<protein>
    <submittedName>
        <fullName evidence="1">Uncharacterized protein</fullName>
    </submittedName>
</protein>
<name>A0AAV4N668_CAEEX</name>
<evidence type="ECO:0000313" key="1">
    <source>
        <dbReference type="EMBL" id="GIX79325.1"/>
    </source>
</evidence>